<sequence length="275" mass="32461">QEQQRKIFVECLSKQLEEIDLIMSIFCNPGEAQIKDPATICHFNDYIEGKSKELVLQLDFSIFVNSSGKIEVFFTLPHTYPLLELPEIFIKSNATKSVEMDFKNKLDCFIDTLDKSEPYIYQIISWIQDNCDVLEEQEHEVTTKTDSNEIVEFERLWILSHHIKSKWKRQEIIKTANDLNLTGFSRPGKPGIICVEGLKKHTQEFWRIIKALHWQKMSIKKEEIKSKPFSEIEKLRRFHNFKEVDDEGDHMDMGVFMKFLEQHNSSYIKTELFGF</sequence>
<dbReference type="SUPFAM" id="SSF54495">
    <property type="entry name" value="UBC-like"/>
    <property type="match status" value="1"/>
</dbReference>
<dbReference type="EMBL" id="GDAI01001040">
    <property type="protein sequence ID" value="JAI16563.1"/>
    <property type="molecule type" value="mRNA"/>
</dbReference>
<feature type="domain" description="RWD" evidence="1">
    <location>
        <begin position="17"/>
        <end position="134"/>
    </location>
</feature>
<reference evidence="2" key="1">
    <citation type="journal article" date="2015" name="Insect Biochem. Mol. Biol.">
        <title>An insight into the sialome of the horse fly, Tabanus bromius.</title>
        <authorList>
            <person name="Ribeiro J.M."/>
            <person name="Kazimirova M."/>
            <person name="Takac P."/>
            <person name="Andersen J.F."/>
            <person name="Francischetti I.M."/>
        </authorList>
    </citation>
    <scope>NUCLEOTIDE SEQUENCE</scope>
</reference>
<dbReference type="PANTHER" id="PTHR15955">
    <property type="entry name" value="RWD DOMAIN CONTAINING PROTEIN 2"/>
    <property type="match status" value="1"/>
</dbReference>
<evidence type="ECO:0000313" key="2">
    <source>
        <dbReference type="EMBL" id="JAI16563.1"/>
    </source>
</evidence>
<dbReference type="PANTHER" id="PTHR15955:SF8">
    <property type="entry name" value="RWD DOMAIN-CONTAINING PROTEIN 2B-RELATED"/>
    <property type="match status" value="1"/>
</dbReference>
<dbReference type="PIRSF" id="PIRSF038021">
    <property type="entry name" value="UCP038021_RWDD2"/>
    <property type="match status" value="1"/>
</dbReference>
<dbReference type="PROSITE" id="PS50908">
    <property type="entry name" value="RWD"/>
    <property type="match status" value="1"/>
</dbReference>
<dbReference type="Pfam" id="PF06544">
    <property type="entry name" value="Prp3_C"/>
    <property type="match status" value="1"/>
</dbReference>
<dbReference type="InterPro" id="IPR059181">
    <property type="entry name" value="RWDD2A-B_C"/>
</dbReference>
<accession>A0A0K8TQZ3</accession>
<dbReference type="AlphaFoldDB" id="A0A0K8TQZ3"/>
<dbReference type="Gene3D" id="3.10.110.10">
    <property type="entry name" value="Ubiquitin Conjugating Enzyme"/>
    <property type="match status" value="1"/>
</dbReference>
<protein>
    <submittedName>
        <fullName evidence="2">Putative rwd domain-containing protein 2a-like isoform x3</fullName>
    </submittedName>
</protein>
<dbReference type="InterPro" id="IPR006575">
    <property type="entry name" value="RWD_dom"/>
</dbReference>
<dbReference type="InterPro" id="IPR016135">
    <property type="entry name" value="UBQ-conjugating_enzyme/RWD"/>
</dbReference>
<organism evidence="2">
    <name type="scientific">Tabanus bromius</name>
    <name type="common">Band-eyed brown horse fly</name>
    <dbReference type="NCBI Taxonomy" id="304241"/>
    <lineage>
        <taxon>Eukaryota</taxon>
        <taxon>Metazoa</taxon>
        <taxon>Ecdysozoa</taxon>
        <taxon>Arthropoda</taxon>
        <taxon>Hexapoda</taxon>
        <taxon>Insecta</taxon>
        <taxon>Pterygota</taxon>
        <taxon>Neoptera</taxon>
        <taxon>Endopterygota</taxon>
        <taxon>Diptera</taxon>
        <taxon>Brachycera</taxon>
        <taxon>Tabanomorpha</taxon>
        <taxon>Tabanoidea</taxon>
        <taxon>Tabanidae</taxon>
        <taxon>Tabanus</taxon>
    </lineage>
</organism>
<name>A0A0K8TQZ3_TABBR</name>
<evidence type="ECO:0000259" key="1">
    <source>
        <dbReference type="PROSITE" id="PS50908"/>
    </source>
</evidence>
<dbReference type="InterPro" id="IPR017359">
    <property type="entry name" value="Phi-like"/>
</dbReference>
<proteinExistence type="evidence at transcript level"/>
<feature type="non-terminal residue" evidence="2">
    <location>
        <position position="1"/>
    </location>
</feature>
<dbReference type="CDD" id="cd24163">
    <property type="entry name" value="RWDD2_C"/>
    <property type="match status" value="1"/>
</dbReference>
<dbReference type="SMART" id="SM00591">
    <property type="entry name" value="RWD"/>
    <property type="match status" value="1"/>
</dbReference>
<dbReference type="Pfam" id="PF05773">
    <property type="entry name" value="RWD"/>
    <property type="match status" value="1"/>
</dbReference>
<dbReference type="InterPro" id="IPR010541">
    <property type="entry name" value="Prp3_C"/>
</dbReference>
<dbReference type="CDD" id="cd23829">
    <property type="entry name" value="RWD_RWDD2"/>
    <property type="match status" value="1"/>
</dbReference>